<dbReference type="InterPro" id="IPR012340">
    <property type="entry name" value="NA-bd_OB-fold"/>
</dbReference>
<reference evidence="10" key="1">
    <citation type="submission" date="2025-08" db="UniProtKB">
        <authorList>
            <consortium name="RefSeq"/>
        </authorList>
    </citation>
    <scope>IDENTIFICATION</scope>
    <source>
        <tissue evidence="10">Thorax and Abdomen</tissue>
    </source>
</reference>
<dbReference type="InterPro" id="IPR006195">
    <property type="entry name" value="aa-tRNA-synth_II"/>
</dbReference>
<dbReference type="KEGG" id="nlo:107218847"/>
<dbReference type="InParanoid" id="A0A6J0BBQ4"/>
<dbReference type="RefSeq" id="XP_015512355.1">
    <property type="nucleotide sequence ID" value="XM_015656869.2"/>
</dbReference>
<accession>A0A6J0BBQ4</accession>
<evidence type="ECO:0000256" key="7">
    <source>
        <dbReference type="ARBA" id="ARBA00023146"/>
    </source>
</evidence>
<evidence type="ECO:0000256" key="5">
    <source>
        <dbReference type="ARBA" id="ARBA00022840"/>
    </source>
</evidence>
<protein>
    <recommendedName>
        <fullName evidence="2">asparagine--tRNA ligase</fullName>
        <ecNumber evidence="2">6.1.1.22</ecNumber>
    </recommendedName>
</protein>
<keyword evidence="9" id="KW-1185">Reference proteome</keyword>
<dbReference type="FunCoup" id="A0A6J0BBQ4">
    <property type="interactions" value="1214"/>
</dbReference>
<name>A0A6J0BBQ4_NEOLC</name>
<evidence type="ECO:0000313" key="10">
    <source>
        <dbReference type="RefSeq" id="XP_015512355.1"/>
    </source>
</evidence>
<dbReference type="NCBIfam" id="NF003037">
    <property type="entry name" value="PRK03932.1"/>
    <property type="match status" value="1"/>
</dbReference>
<dbReference type="Pfam" id="PF01336">
    <property type="entry name" value="tRNA_anti-codon"/>
    <property type="match status" value="1"/>
</dbReference>
<dbReference type="PANTHER" id="PTHR22594:SF34">
    <property type="entry name" value="ASPARAGINE--TRNA LIGASE, MITOCHONDRIAL-RELATED"/>
    <property type="match status" value="1"/>
</dbReference>
<dbReference type="CDD" id="cd04318">
    <property type="entry name" value="EcAsnRS_like_N"/>
    <property type="match status" value="1"/>
</dbReference>
<sequence>MAFVKLILQVPRSLFLANSIAVRRNVYCCARISETNVSDAVGKRRIIKGWVKALRNMKENVFIDVSDGSCSEHLQVVIPKSVKPSNLTYGSSISVEGDIAMGPNGRVELRAETISVVGECVVSDGYPFVPRKKYSQEYIRQYLHMRPRTNSFGSLLRIRDLATAAIGDHLRSRGFVGIHTPVLTSNDCEGAGEVFSVRPANEGLLKSMKKEGVSDEEAYFNTKVFLTVSGQLQLESVVRGLSKVFSFGPTFRAENSKSRLHLSEFYMIETEIAFTKNIEELAKEAELLLKSVTNYVFDKGASDLRIHGAPEPDWLHKTFDIISYDEAIKILEKNTDRLSLPLKYGESLSKEHELFLMHHTSGVPIFIVDFPKDSKPFYMKEASHDPTKAAAMDLLAPIVGELIGGSMREDNYDVLQSKLSSLTPNLDWYLELRKYGNVPSSGFGMGFERYLQTIMGIPNIKDTIPFPRWPHNCKF</sequence>
<evidence type="ECO:0000259" key="8">
    <source>
        <dbReference type="PROSITE" id="PS50862"/>
    </source>
</evidence>
<dbReference type="GO" id="GO:0003676">
    <property type="term" value="F:nucleic acid binding"/>
    <property type="evidence" value="ECO:0007669"/>
    <property type="project" value="InterPro"/>
</dbReference>
<dbReference type="AlphaFoldDB" id="A0A6J0BBQ4"/>
<dbReference type="GO" id="GO:0005739">
    <property type="term" value="C:mitochondrion"/>
    <property type="evidence" value="ECO:0007669"/>
    <property type="project" value="TreeGrafter"/>
</dbReference>
<proteinExistence type="inferred from homology"/>
<dbReference type="SUPFAM" id="SSF50249">
    <property type="entry name" value="Nucleic acid-binding proteins"/>
    <property type="match status" value="1"/>
</dbReference>
<dbReference type="PANTHER" id="PTHR22594">
    <property type="entry name" value="ASPARTYL/LYSYL-TRNA SYNTHETASE"/>
    <property type="match status" value="1"/>
</dbReference>
<dbReference type="NCBIfam" id="TIGR00457">
    <property type="entry name" value="asnS"/>
    <property type="match status" value="1"/>
</dbReference>
<dbReference type="Pfam" id="PF00152">
    <property type="entry name" value="tRNA-synt_2"/>
    <property type="match status" value="1"/>
</dbReference>
<keyword evidence="4" id="KW-0547">Nucleotide-binding</keyword>
<comment type="similarity">
    <text evidence="1">Belongs to the class-II aminoacyl-tRNA synthetase family.</text>
</comment>
<dbReference type="PRINTS" id="PR01042">
    <property type="entry name" value="TRNASYNTHASP"/>
</dbReference>
<dbReference type="Gene3D" id="3.30.930.10">
    <property type="entry name" value="Bira Bifunctional Protein, Domain 2"/>
    <property type="match status" value="1"/>
</dbReference>
<keyword evidence="5" id="KW-0067">ATP-binding</keyword>
<keyword evidence="6" id="KW-0648">Protein biosynthesis</keyword>
<dbReference type="GO" id="GO:0004816">
    <property type="term" value="F:asparagine-tRNA ligase activity"/>
    <property type="evidence" value="ECO:0007669"/>
    <property type="project" value="UniProtKB-EC"/>
</dbReference>
<keyword evidence="3 10" id="KW-0436">Ligase</keyword>
<evidence type="ECO:0000313" key="9">
    <source>
        <dbReference type="Proteomes" id="UP000829291"/>
    </source>
</evidence>
<keyword evidence="7" id="KW-0030">Aminoacyl-tRNA synthetase</keyword>
<dbReference type="GO" id="GO:0006421">
    <property type="term" value="P:asparaginyl-tRNA aminoacylation"/>
    <property type="evidence" value="ECO:0007669"/>
    <property type="project" value="InterPro"/>
</dbReference>
<evidence type="ECO:0000256" key="4">
    <source>
        <dbReference type="ARBA" id="ARBA00022741"/>
    </source>
</evidence>
<dbReference type="EC" id="6.1.1.22" evidence="2"/>
<dbReference type="InterPro" id="IPR002312">
    <property type="entry name" value="Asp/Asn-tRNA-synth_IIb"/>
</dbReference>
<dbReference type="SUPFAM" id="SSF55681">
    <property type="entry name" value="Class II aaRS and biotin synthetases"/>
    <property type="match status" value="1"/>
</dbReference>
<dbReference type="GeneID" id="107218847"/>
<dbReference type="InterPro" id="IPR045864">
    <property type="entry name" value="aa-tRNA-synth_II/BPL/LPL"/>
</dbReference>
<dbReference type="OrthoDB" id="360585at2759"/>
<dbReference type="PROSITE" id="PS50862">
    <property type="entry name" value="AA_TRNA_LIGASE_II"/>
    <property type="match status" value="1"/>
</dbReference>
<evidence type="ECO:0000256" key="1">
    <source>
        <dbReference type="ARBA" id="ARBA00008226"/>
    </source>
</evidence>
<dbReference type="InterPro" id="IPR004365">
    <property type="entry name" value="NA-bd_OB_tRNA"/>
</dbReference>
<evidence type="ECO:0000256" key="2">
    <source>
        <dbReference type="ARBA" id="ARBA00012816"/>
    </source>
</evidence>
<gene>
    <name evidence="10" type="primary">LOC107218847</name>
</gene>
<dbReference type="GO" id="GO:0005524">
    <property type="term" value="F:ATP binding"/>
    <property type="evidence" value="ECO:0007669"/>
    <property type="project" value="UniProtKB-KW"/>
</dbReference>
<organism evidence="10">
    <name type="scientific">Neodiprion lecontei</name>
    <name type="common">Redheaded pine sawfly</name>
    <dbReference type="NCBI Taxonomy" id="441921"/>
    <lineage>
        <taxon>Eukaryota</taxon>
        <taxon>Metazoa</taxon>
        <taxon>Ecdysozoa</taxon>
        <taxon>Arthropoda</taxon>
        <taxon>Hexapoda</taxon>
        <taxon>Insecta</taxon>
        <taxon>Pterygota</taxon>
        <taxon>Neoptera</taxon>
        <taxon>Endopterygota</taxon>
        <taxon>Hymenoptera</taxon>
        <taxon>Tenthredinoidea</taxon>
        <taxon>Diprionidae</taxon>
        <taxon>Diprioninae</taxon>
        <taxon>Neodiprion</taxon>
    </lineage>
</organism>
<dbReference type="Proteomes" id="UP000829291">
    <property type="component" value="Chromosome 4"/>
</dbReference>
<evidence type="ECO:0000256" key="3">
    <source>
        <dbReference type="ARBA" id="ARBA00022598"/>
    </source>
</evidence>
<dbReference type="InterPro" id="IPR004522">
    <property type="entry name" value="Asn-tRNA-ligase"/>
</dbReference>
<evidence type="ECO:0000256" key="6">
    <source>
        <dbReference type="ARBA" id="ARBA00022917"/>
    </source>
</evidence>
<feature type="domain" description="Aminoacyl-transfer RNA synthetases class-II family profile" evidence="8">
    <location>
        <begin position="156"/>
        <end position="465"/>
    </location>
</feature>
<dbReference type="InterPro" id="IPR004364">
    <property type="entry name" value="Aa-tRNA-synt_II"/>
</dbReference>
<dbReference type="CTD" id="36909"/>
<dbReference type="Gene3D" id="2.40.50.140">
    <property type="entry name" value="Nucleic acid-binding proteins"/>
    <property type="match status" value="1"/>
</dbReference>